<dbReference type="PANTHER" id="PTHR34413">
    <property type="entry name" value="PROPHAGE TAIL FIBER ASSEMBLY PROTEIN HOMOLOG TFAE-RELATED-RELATED"/>
    <property type="match status" value="1"/>
</dbReference>
<gene>
    <name evidence="1" type="ORF">BLX71_12295</name>
</gene>
<dbReference type="RefSeq" id="WP_032248699.1">
    <property type="nucleotide sequence ID" value="NZ_MOCY01000056.1"/>
</dbReference>
<evidence type="ECO:0000313" key="2">
    <source>
        <dbReference type="Proteomes" id="UP000187320"/>
    </source>
</evidence>
<dbReference type="Pfam" id="PF02413">
    <property type="entry name" value="Caudo_TAP"/>
    <property type="match status" value="1"/>
</dbReference>
<accession>A0A1R0Q9D4</accession>
<sequence length="136" mass="15274">MNKFYKGSFYPKALKEVYISAGSWPENGVDVDDETMAIYTGVAPQGKTLGADKNGNPAWIDIPPLSAEQQIIQAEQKRTVLRSMADKEIVWRQDAFDAEIATAEETAALSEWKKYRVLLMRVDTAKPVWPVNPQDI</sequence>
<dbReference type="PANTHER" id="PTHR34413:SF2">
    <property type="entry name" value="PROPHAGE TAIL FIBER ASSEMBLY PROTEIN HOMOLOG TFAE-RELATED"/>
    <property type="match status" value="1"/>
</dbReference>
<comment type="caution">
    <text evidence="1">The sequence shown here is derived from an EMBL/GenBank/DDBJ whole genome shotgun (WGS) entry which is preliminary data.</text>
</comment>
<proteinExistence type="predicted"/>
<dbReference type="Proteomes" id="UP000187320">
    <property type="component" value="Unassembled WGS sequence"/>
</dbReference>
<dbReference type="InterPro" id="IPR051220">
    <property type="entry name" value="TFA_Chaperone"/>
</dbReference>
<evidence type="ECO:0000313" key="1">
    <source>
        <dbReference type="EMBL" id="OMB03460.1"/>
    </source>
</evidence>
<dbReference type="AlphaFoldDB" id="A0A1R0Q9D4"/>
<organism evidence="1 2">
    <name type="scientific">Salmonella newport</name>
    <dbReference type="NCBI Taxonomy" id="108619"/>
    <lineage>
        <taxon>Bacteria</taxon>
        <taxon>Pseudomonadati</taxon>
        <taxon>Pseudomonadota</taxon>
        <taxon>Gammaproteobacteria</taxon>
        <taxon>Enterobacterales</taxon>
        <taxon>Enterobacteriaceae</taxon>
        <taxon>Salmonella</taxon>
    </lineage>
</organism>
<protein>
    <submittedName>
        <fullName evidence="1">Phage tail protein</fullName>
    </submittedName>
</protein>
<reference evidence="1 2" key="1">
    <citation type="submission" date="2016-10" db="EMBL/GenBank/DDBJ databases">
        <title>Geospatial study of bovine Salmonella enterica.</title>
        <authorList>
            <person name="Liao J."/>
        </authorList>
    </citation>
    <scope>NUCLEOTIDE SEQUENCE [LARGE SCALE GENOMIC DNA]</scope>
    <source>
        <strain evidence="1 2">R8_4821_R1</strain>
    </source>
</reference>
<name>A0A1R0Q9D4_SALNE</name>
<dbReference type="InterPro" id="IPR003458">
    <property type="entry name" value="Phage_T4_Gp38_tail_assem"/>
</dbReference>
<dbReference type="EMBL" id="MODC01000043">
    <property type="protein sequence ID" value="OMB03460.1"/>
    <property type="molecule type" value="Genomic_DNA"/>
</dbReference>